<gene>
    <name evidence="2" type="ORF">K2F26_06660</name>
</gene>
<evidence type="ECO:0000256" key="1">
    <source>
        <dbReference type="SAM" id="MobiDB-lite"/>
    </source>
</evidence>
<proteinExistence type="predicted"/>
<sequence>MNIQRKYSLPNCTLLLEGLSDVAPTTQFQELRPELSILVNAECYLSGHSQPIAGGREFFESLVRAVSAYAQEFLSNVPNPQAHNGDSELVELQKIDSNRHKLIVHSEITGDSLQSQSNELPQPSIQIDLNTVQLFDLVEAVDQFFADTQTLPELTLELQPVTRRYGGTSQAVLKQAVPATVGVSSLAVAAIAFSLIPPPQVRPPEPKQEEQTSTATPTATPTGEASPTDSPTQTASPTDSPTPIIKDLEALLNTVPEITDPSQLRALNRQVYNQIHPVWENRSEITEDLVYRLGVAGDGSIIGYKAVNKNANDAIEKTPLPKLLYNPANGNVTNEPIAQFRVVFTRQGVLEVSPWLGYTRTPDVIGEKITDSSTVKDLNQKLYNTIRQNWSVTPTFNRELRYRVAVNKIGVIADYEPLNQVAFDYFRETPLPQMFQSVYGSNQAAPNNKEPLAHFQVVFKSNGTLEVTPWDGYR</sequence>
<dbReference type="InterPro" id="IPR025569">
    <property type="entry name" value="DUF4335"/>
</dbReference>
<feature type="region of interest" description="Disordered" evidence="1">
    <location>
        <begin position="197"/>
        <end position="243"/>
    </location>
</feature>
<dbReference type="EMBL" id="CP080598">
    <property type="protein sequence ID" value="QYX33017.1"/>
    <property type="molecule type" value="Genomic_DNA"/>
</dbReference>
<accession>A0ABX8X2S3</accession>
<dbReference type="Proteomes" id="UP000826540">
    <property type="component" value="Chromosome"/>
</dbReference>
<evidence type="ECO:0000313" key="2">
    <source>
        <dbReference type="EMBL" id="QYX33017.1"/>
    </source>
</evidence>
<feature type="compositionally biased region" description="Polar residues" evidence="1">
    <location>
        <begin position="229"/>
        <end position="241"/>
    </location>
</feature>
<evidence type="ECO:0000313" key="3">
    <source>
        <dbReference type="Proteomes" id="UP000826540"/>
    </source>
</evidence>
<name>A0ABX8X2S3_9CYAN</name>
<dbReference type="Pfam" id="PF14233">
    <property type="entry name" value="DUF4335"/>
    <property type="match status" value="1"/>
</dbReference>
<organism evidence="2 3">
    <name type="scientific">Sphaerospermopsis torques-reginae ITEP-024</name>
    <dbReference type="NCBI Taxonomy" id="984208"/>
    <lineage>
        <taxon>Bacteria</taxon>
        <taxon>Bacillati</taxon>
        <taxon>Cyanobacteriota</taxon>
        <taxon>Cyanophyceae</taxon>
        <taxon>Nostocales</taxon>
        <taxon>Aphanizomenonaceae</taxon>
        <taxon>Sphaerospermopsis</taxon>
        <taxon>Sphaerospermopsis torques-reginae</taxon>
    </lineage>
</organism>
<keyword evidence="3" id="KW-1185">Reference proteome</keyword>
<dbReference type="RefSeq" id="WP_220610845.1">
    <property type="nucleotide sequence ID" value="NZ_CP080598.1"/>
</dbReference>
<reference evidence="2 3" key="1">
    <citation type="journal article" date="2022" name="J. Am. Chem. Soc.">
        <title>Biosynthesis of Guanitoxin Enables Global Environmental Detection in Freshwater Cyanobacteria.</title>
        <authorList>
            <person name="Lima S.T."/>
            <person name="Fallon T.R."/>
            <person name="Cordoza J.L."/>
            <person name="Chekan J.R."/>
            <person name="Delbaje E."/>
            <person name="Hopiavuori A.R."/>
            <person name="Alvarenga D.O."/>
            <person name="Wood S.M."/>
            <person name="Luhavaya H."/>
            <person name="Baumgartner J.T."/>
            <person name="Dorr F.A."/>
            <person name="Etchegaray A."/>
            <person name="Pinto E."/>
            <person name="McKinnie S.M.K."/>
            <person name="Fiore M.F."/>
            <person name="Moore B.S."/>
        </authorList>
    </citation>
    <scope>NUCLEOTIDE SEQUENCE [LARGE SCALE GENOMIC DNA]</scope>
    <source>
        <strain evidence="2 3">ITEP-024</strain>
    </source>
</reference>
<feature type="compositionally biased region" description="Low complexity" evidence="1">
    <location>
        <begin position="211"/>
        <end position="228"/>
    </location>
</feature>
<protein>
    <submittedName>
        <fullName evidence="2">DUF4335 domain-containing protein</fullName>
    </submittedName>
</protein>